<evidence type="ECO:0000259" key="3">
    <source>
        <dbReference type="PROSITE" id="PS50097"/>
    </source>
</evidence>
<accession>A0A9Q0CKG4</accession>
<dbReference type="SUPFAM" id="SSF54695">
    <property type="entry name" value="POZ domain"/>
    <property type="match status" value="1"/>
</dbReference>
<dbReference type="SMART" id="SM00225">
    <property type="entry name" value="BTB"/>
    <property type="match status" value="1"/>
</dbReference>
<gene>
    <name evidence="5" type="ORF">LUZ63_012273</name>
</gene>
<dbReference type="SMART" id="SM00061">
    <property type="entry name" value="MATH"/>
    <property type="match status" value="1"/>
</dbReference>
<evidence type="ECO:0000313" key="5">
    <source>
        <dbReference type="EMBL" id="KAJ1695575.1"/>
    </source>
</evidence>
<protein>
    <submittedName>
        <fullName evidence="5">Uncharacterized protein</fullName>
    </submittedName>
</protein>
<dbReference type="GO" id="GO:0016567">
    <property type="term" value="P:protein ubiquitination"/>
    <property type="evidence" value="ECO:0007669"/>
    <property type="project" value="InterPro"/>
</dbReference>
<dbReference type="Proteomes" id="UP001151287">
    <property type="component" value="Unassembled WGS sequence"/>
</dbReference>
<comment type="pathway">
    <text evidence="1">Protein modification; protein ubiquitination.</text>
</comment>
<proteinExistence type="inferred from homology"/>
<keyword evidence="6" id="KW-1185">Reference proteome</keyword>
<dbReference type="Gene3D" id="3.30.710.10">
    <property type="entry name" value="Potassium Channel Kv1.1, Chain A"/>
    <property type="match status" value="1"/>
</dbReference>
<dbReference type="InterPro" id="IPR000210">
    <property type="entry name" value="BTB/POZ_dom"/>
</dbReference>
<dbReference type="PROSITE" id="PS50144">
    <property type="entry name" value="MATH"/>
    <property type="match status" value="1"/>
</dbReference>
<evidence type="ECO:0000313" key="6">
    <source>
        <dbReference type="Proteomes" id="UP001151287"/>
    </source>
</evidence>
<dbReference type="Pfam" id="PF00651">
    <property type="entry name" value="BTB"/>
    <property type="match status" value="1"/>
</dbReference>
<reference evidence="5" key="1">
    <citation type="journal article" date="2022" name="Cell">
        <title>Repeat-based holocentromeres influence genome architecture and karyotype evolution.</title>
        <authorList>
            <person name="Hofstatter P.G."/>
            <person name="Thangavel G."/>
            <person name="Lux T."/>
            <person name="Neumann P."/>
            <person name="Vondrak T."/>
            <person name="Novak P."/>
            <person name="Zhang M."/>
            <person name="Costa L."/>
            <person name="Castellani M."/>
            <person name="Scott A."/>
            <person name="Toegelov H."/>
            <person name="Fuchs J."/>
            <person name="Mata-Sucre Y."/>
            <person name="Dias Y."/>
            <person name="Vanzela A.L.L."/>
            <person name="Huettel B."/>
            <person name="Almeida C.C.S."/>
            <person name="Simkova H."/>
            <person name="Souza G."/>
            <person name="Pedrosa-Harand A."/>
            <person name="Macas J."/>
            <person name="Mayer K.F.X."/>
            <person name="Houben A."/>
            <person name="Marques A."/>
        </authorList>
    </citation>
    <scope>NUCLEOTIDE SEQUENCE</scope>
    <source>
        <strain evidence="5">RhyBre1mFocal</strain>
    </source>
</reference>
<dbReference type="PANTHER" id="PTHR26379">
    <property type="entry name" value="BTB/POZ AND MATH DOMAIN-CONTAINING PROTEIN 1"/>
    <property type="match status" value="1"/>
</dbReference>
<comment type="similarity">
    <text evidence="2">Belongs to the Tdpoz family.</text>
</comment>
<feature type="domain" description="BTB" evidence="3">
    <location>
        <begin position="181"/>
        <end position="248"/>
    </location>
</feature>
<organism evidence="5 6">
    <name type="scientific">Rhynchospora breviuscula</name>
    <dbReference type="NCBI Taxonomy" id="2022672"/>
    <lineage>
        <taxon>Eukaryota</taxon>
        <taxon>Viridiplantae</taxon>
        <taxon>Streptophyta</taxon>
        <taxon>Embryophyta</taxon>
        <taxon>Tracheophyta</taxon>
        <taxon>Spermatophyta</taxon>
        <taxon>Magnoliopsida</taxon>
        <taxon>Liliopsida</taxon>
        <taxon>Poales</taxon>
        <taxon>Cyperaceae</taxon>
        <taxon>Cyperoideae</taxon>
        <taxon>Rhynchosporeae</taxon>
        <taxon>Rhynchospora</taxon>
    </lineage>
</organism>
<dbReference type="Gene3D" id="2.60.210.10">
    <property type="entry name" value="Apoptosis, Tumor Necrosis Factor Receptor Associated Protein 2, Chain A"/>
    <property type="match status" value="1"/>
</dbReference>
<evidence type="ECO:0000256" key="1">
    <source>
        <dbReference type="ARBA" id="ARBA00004906"/>
    </source>
</evidence>
<dbReference type="Gene3D" id="1.25.40.420">
    <property type="match status" value="1"/>
</dbReference>
<dbReference type="AlphaFoldDB" id="A0A9Q0CKG4"/>
<dbReference type="Pfam" id="PF24570">
    <property type="entry name" value="BACK_BPM_SPOP"/>
    <property type="match status" value="1"/>
</dbReference>
<dbReference type="PROSITE" id="PS50097">
    <property type="entry name" value="BTB"/>
    <property type="match status" value="1"/>
</dbReference>
<dbReference type="EMBL" id="JAMQYH010000003">
    <property type="protein sequence ID" value="KAJ1695575.1"/>
    <property type="molecule type" value="Genomic_DNA"/>
</dbReference>
<sequence>MTSTVTASAVEAEVESGSHLFTILRYSLIKGLGIGKVVTSDVFTIGGYDWIIQFCPDGTTAENKNFIAFYLVLNSGTTDVKALFELTLLQHNGLPSNMCIKAQTRTFNTSIAYSCWGVPKFAKRDEFEASNCLTNDAFTIKCTVTVLKGTRLRPTAPYGITVPLSNSNQQFACLLESGNGADVTFVVKGEKFRAHRCVLAAKSAVFNAELLGCMREKWTETITVDDIEAPVFKSMLYFIYSDSLPDFEQNSNNDGENKDLIFMAQHLLVAADRYDLERLKLMCEDLLYKNLDVSTVASTFVLAEQHSCKQLKAQCVQFMSSNEALKKVAQTDDFHILMKTFPSISKDV</sequence>
<dbReference type="InterPro" id="IPR011333">
    <property type="entry name" value="SKP1/BTB/POZ_sf"/>
</dbReference>
<dbReference type="InterPro" id="IPR045005">
    <property type="entry name" value="BPM1-6"/>
</dbReference>
<dbReference type="OrthoDB" id="657261at2759"/>
<dbReference type="InterPro" id="IPR002083">
    <property type="entry name" value="MATH/TRAF_dom"/>
</dbReference>
<dbReference type="SUPFAM" id="SSF49599">
    <property type="entry name" value="TRAF domain-like"/>
    <property type="match status" value="1"/>
</dbReference>
<dbReference type="InterPro" id="IPR056423">
    <property type="entry name" value="BACK_BPM_SPOP"/>
</dbReference>
<name>A0A9Q0CKG4_9POAL</name>
<dbReference type="PANTHER" id="PTHR26379:SF187">
    <property type="entry name" value="OS07G0655300 PROTEIN"/>
    <property type="match status" value="1"/>
</dbReference>
<comment type="caution">
    <text evidence="5">The sequence shown here is derived from an EMBL/GenBank/DDBJ whole genome shotgun (WGS) entry which is preliminary data.</text>
</comment>
<evidence type="ECO:0000259" key="4">
    <source>
        <dbReference type="PROSITE" id="PS50144"/>
    </source>
</evidence>
<dbReference type="Pfam" id="PF22486">
    <property type="entry name" value="MATH_2"/>
    <property type="match status" value="1"/>
</dbReference>
<dbReference type="InterPro" id="IPR008974">
    <property type="entry name" value="TRAF-like"/>
</dbReference>
<dbReference type="CDD" id="cd00121">
    <property type="entry name" value="MATH"/>
    <property type="match status" value="1"/>
</dbReference>
<feature type="domain" description="MATH" evidence="4">
    <location>
        <begin position="16"/>
        <end position="144"/>
    </location>
</feature>
<evidence type="ECO:0000256" key="2">
    <source>
        <dbReference type="ARBA" id="ARBA00010846"/>
    </source>
</evidence>
<dbReference type="CDD" id="cd18280">
    <property type="entry name" value="BTB_POZ_BPM_plant"/>
    <property type="match status" value="1"/>
</dbReference>